<dbReference type="AlphaFoldDB" id="A0A926DNL5"/>
<dbReference type="Gene3D" id="1.10.260.40">
    <property type="entry name" value="lambda repressor-like DNA-binding domains"/>
    <property type="match status" value="1"/>
</dbReference>
<dbReference type="PROSITE" id="PS50943">
    <property type="entry name" value="HTH_CROC1"/>
    <property type="match status" value="1"/>
</dbReference>
<dbReference type="GO" id="GO:0003677">
    <property type="term" value="F:DNA binding"/>
    <property type="evidence" value="ECO:0007669"/>
    <property type="project" value="InterPro"/>
</dbReference>
<protein>
    <submittedName>
        <fullName evidence="2">Helix-turn-helix transcriptional regulator</fullName>
    </submittedName>
</protein>
<dbReference type="EMBL" id="JACRSU010000005">
    <property type="protein sequence ID" value="MBC8541651.1"/>
    <property type="molecule type" value="Genomic_DNA"/>
</dbReference>
<evidence type="ECO:0000259" key="1">
    <source>
        <dbReference type="PROSITE" id="PS50943"/>
    </source>
</evidence>
<reference evidence="2" key="1">
    <citation type="submission" date="2020-08" db="EMBL/GenBank/DDBJ databases">
        <title>Genome public.</title>
        <authorList>
            <person name="Liu C."/>
            <person name="Sun Q."/>
        </authorList>
    </citation>
    <scope>NUCLEOTIDE SEQUENCE</scope>
    <source>
        <strain evidence="2">H8</strain>
    </source>
</reference>
<name>A0A926DNL5_9FIRM</name>
<gene>
    <name evidence="2" type="ORF">H8698_11740</name>
</gene>
<dbReference type="Pfam" id="PF01381">
    <property type="entry name" value="HTH_3"/>
    <property type="match status" value="1"/>
</dbReference>
<dbReference type="InterPro" id="IPR001387">
    <property type="entry name" value="Cro/C1-type_HTH"/>
</dbReference>
<comment type="caution">
    <text evidence="2">The sequence shown here is derived from an EMBL/GenBank/DDBJ whole genome shotgun (WGS) entry which is preliminary data.</text>
</comment>
<feature type="domain" description="HTH cro/C1-type" evidence="1">
    <location>
        <begin position="10"/>
        <end position="59"/>
    </location>
</feature>
<evidence type="ECO:0000313" key="2">
    <source>
        <dbReference type="EMBL" id="MBC8541651.1"/>
    </source>
</evidence>
<keyword evidence="3" id="KW-1185">Reference proteome</keyword>
<accession>A0A926DNL5</accession>
<sequence>MYDNFVKIVQEKGLTAYRVAKDTGISPTVFSDWKSGKSSPKIDKIKKIADYLNVSEDYLMGNTDNPQPIDEQLSGVDFALYGEVKEMTEEEKQDVLDYIRYKKLKKKNS</sequence>
<proteinExistence type="predicted"/>
<dbReference type="InterPro" id="IPR010982">
    <property type="entry name" value="Lambda_DNA-bd_dom_sf"/>
</dbReference>
<dbReference type="SMART" id="SM00530">
    <property type="entry name" value="HTH_XRE"/>
    <property type="match status" value="1"/>
</dbReference>
<dbReference type="RefSeq" id="WP_177680345.1">
    <property type="nucleotide sequence ID" value="NZ_JACRSU010000005.1"/>
</dbReference>
<dbReference type="SUPFAM" id="SSF47413">
    <property type="entry name" value="lambda repressor-like DNA-binding domains"/>
    <property type="match status" value="1"/>
</dbReference>
<evidence type="ECO:0000313" key="3">
    <source>
        <dbReference type="Proteomes" id="UP000611762"/>
    </source>
</evidence>
<dbReference type="CDD" id="cd00093">
    <property type="entry name" value="HTH_XRE"/>
    <property type="match status" value="1"/>
</dbReference>
<dbReference type="Proteomes" id="UP000611762">
    <property type="component" value="Unassembled WGS sequence"/>
</dbReference>
<organism evidence="2 3">
    <name type="scientific">Congzhengia minquanensis</name>
    <dbReference type="NCBI Taxonomy" id="2763657"/>
    <lineage>
        <taxon>Bacteria</taxon>
        <taxon>Bacillati</taxon>
        <taxon>Bacillota</taxon>
        <taxon>Clostridia</taxon>
        <taxon>Eubacteriales</taxon>
        <taxon>Oscillospiraceae</taxon>
        <taxon>Congzhengia</taxon>
    </lineage>
</organism>